<dbReference type="CDD" id="cd18785">
    <property type="entry name" value="SF2_C"/>
    <property type="match status" value="1"/>
</dbReference>
<evidence type="ECO:0000313" key="2">
    <source>
        <dbReference type="EMBL" id="CCO08063.1"/>
    </source>
</evidence>
<reference evidence="2 3" key="1">
    <citation type="journal article" date="2013" name="Genome Announc.">
        <title>Genome Sequence of the Sulfate-Reducing Bacterium Desulfotomaculum hydrothermale Lam5(T).</title>
        <authorList>
            <person name="Amin O."/>
            <person name="Fardeau M.L."/>
            <person name="Valette O."/>
            <person name="Hirschler-Rea A."/>
            <person name="Barbe V."/>
            <person name="Medigue C."/>
            <person name="Vacherie B."/>
            <person name="Ollivier B."/>
            <person name="Bertin P.N."/>
            <person name="Dolla A."/>
        </authorList>
    </citation>
    <scope>NUCLEOTIDE SEQUENCE [LARGE SCALE GENOMIC DNA]</scope>
    <source>
        <strain evidence="3">Lam5 / DSM 18033</strain>
    </source>
</reference>
<comment type="caution">
    <text evidence="2">The sequence shown here is derived from an EMBL/GenBank/DDBJ whole genome shotgun (WGS) entry which is preliminary data.</text>
</comment>
<evidence type="ECO:0000313" key="3">
    <source>
        <dbReference type="Proteomes" id="UP000009315"/>
    </source>
</evidence>
<sequence>MTDEYKKLRHDLLNAVIMEMMGPGSEGKNMPKEREIITESPLQRYSVGILYPQKQKVNFDDEHNDTGHNEAAVSDENEYLDISVNTANQYYPSSLGMSFYVNGINPELKVTVKAAGYRRVSLDDCEVPVEPLPEGIQLSSVFQRCITYEENKIKPKVKIEKEDRDSLLRLYDHEGYKAAVYQVYNLIHNGWVRVPLSEEKCTIVVPTDSGKSISRWSEKVGEKLSIVCIRRPSPDYNHTLFTISLINEYIAKKEKNAEKAYFQVGFSVEPVDVNTEFLDYRSYNKFSDDPEEKSLSLLYRNKKTFAVGHGCAVNWQKENDKAVRIYTEIIPYTEVPQVKFDVSELNHVKDILVMKNLSDISDLSKNQIIEKLRLFAGAYTEWVKGLNKIKNTLPEEYRAIAEDHIKLCEESGLRIFKGIKVLEENDKVYKAFQLANRAMLMQRAHTILQEETRYPDDKPVKWPNYQKIPDQEASWRPFQLAFILLNIAGIDNPGDYDRELVDLIWFPTGGGKTEAYLGISAFTIFLRRLKNPVIGNGTAIIMRYTLRLLTAQQFQRAGTLICACELIRKENPNELGEGRISIGLWIGSASTPNTLEDAFYQLDKLAIGTDEKNPFQVLSCPWCGTKMIKEKGRGEWGYIRKDRPKRFALRCTEKTCAFRDELPISVVDDDIYRDSPTLLFATVDKFAMMPWKKEISNIFALNSGNNNLSPELIIQDELHLISGPLGTIVGLYETALDALCSQKGIRPKIIASTATIRRAGDQVKALYNRDVRQFPPPGLDAEDSFFARQASLEEKPGRLYAGILAAGKTQTTTQVRLMSAQLQYLEELDYSDEVKDKYWTLVGYFNTIRELGKCSTLVEDDIKDQVRRIAMRRKTKRRLFYKADELTSRKSAEEIPEILERLKVKYPDKKSVNVLLATNMISVGVDIDRLGMMTVISQPKTTSEYIQATSRVGRKYPGLIFTIYDGARPRDRSHYERFTSYHEAFYQFVEPTSVTPFSGPARDRALHAVLVTLVRHLIGLNKDNQAGEFTPDIPDLNKVTDYILARVESVMAEEKSDTESDLIKKIEFWAEIARAESNLTYGSQKEPHLLYQAGKRGKHWPTLQSMRNVDAVCNVFIKDLSEGKK</sequence>
<gene>
    <name evidence="2" type="ORF">DESHY_160187</name>
</gene>
<dbReference type="GO" id="GO:0004386">
    <property type="term" value="F:helicase activity"/>
    <property type="evidence" value="ECO:0007669"/>
    <property type="project" value="UniProtKB-KW"/>
</dbReference>
<dbReference type="Pfam" id="PF00271">
    <property type="entry name" value="Helicase_C"/>
    <property type="match status" value="1"/>
</dbReference>
<evidence type="ECO:0000259" key="1">
    <source>
        <dbReference type="PROSITE" id="PS51194"/>
    </source>
</evidence>
<dbReference type="RefSeq" id="WP_008411262.1">
    <property type="nucleotide sequence ID" value="NZ_CAOS01000008.1"/>
</dbReference>
<dbReference type="InterPro" id="IPR027417">
    <property type="entry name" value="P-loop_NTPase"/>
</dbReference>
<dbReference type="InterPro" id="IPR001650">
    <property type="entry name" value="Helicase_C-like"/>
</dbReference>
<keyword evidence="2" id="KW-0067">ATP-binding</keyword>
<protein>
    <submittedName>
        <fullName evidence="2">DNA helicase</fullName>
    </submittedName>
</protein>
<dbReference type="PROSITE" id="PS51194">
    <property type="entry name" value="HELICASE_CTER"/>
    <property type="match status" value="1"/>
</dbReference>
<dbReference type="Proteomes" id="UP000009315">
    <property type="component" value="Unassembled WGS sequence"/>
</dbReference>
<dbReference type="STRING" id="1121428.DESHY_160187"/>
<keyword evidence="3" id="KW-1185">Reference proteome</keyword>
<proteinExistence type="predicted"/>
<keyword evidence="2" id="KW-0347">Helicase</keyword>
<accession>K8E952</accession>
<keyword evidence="2" id="KW-0547">Nucleotide-binding</keyword>
<dbReference type="OrthoDB" id="713315at2"/>
<dbReference type="AlphaFoldDB" id="K8E952"/>
<feature type="domain" description="Helicase C-terminal" evidence="1">
    <location>
        <begin position="846"/>
        <end position="993"/>
    </location>
</feature>
<keyword evidence="2" id="KW-0378">Hydrolase</keyword>
<dbReference type="eggNOG" id="COG1061">
    <property type="taxonomic scope" value="Bacteria"/>
</dbReference>
<dbReference type="SMART" id="SM00490">
    <property type="entry name" value="HELICc"/>
    <property type="match status" value="1"/>
</dbReference>
<dbReference type="SUPFAM" id="SSF52540">
    <property type="entry name" value="P-loop containing nucleoside triphosphate hydrolases"/>
    <property type="match status" value="2"/>
</dbReference>
<name>K8E952_9FIRM</name>
<dbReference type="EMBL" id="CAOS01000008">
    <property type="protein sequence ID" value="CCO08063.1"/>
    <property type="molecule type" value="Genomic_DNA"/>
</dbReference>
<organism evidence="2 3">
    <name type="scientific">Desulforamulus hydrothermalis Lam5 = DSM 18033</name>
    <dbReference type="NCBI Taxonomy" id="1121428"/>
    <lineage>
        <taxon>Bacteria</taxon>
        <taxon>Bacillati</taxon>
        <taxon>Bacillota</taxon>
        <taxon>Clostridia</taxon>
        <taxon>Eubacteriales</taxon>
        <taxon>Peptococcaceae</taxon>
        <taxon>Desulforamulus</taxon>
    </lineage>
</organism>
<dbReference type="Gene3D" id="3.40.50.300">
    <property type="entry name" value="P-loop containing nucleotide triphosphate hydrolases"/>
    <property type="match status" value="2"/>
</dbReference>